<dbReference type="GO" id="GO:0005524">
    <property type="term" value="F:ATP binding"/>
    <property type="evidence" value="ECO:0007669"/>
    <property type="project" value="UniProtKB-KW"/>
</dbReference>
<evidence type="ECO:0000313" key="7">
    <source>
        <dbReference type="Proteomes" id="UP000728032"/>
    </source>
</evidence>
<protein>
    <recommendedName>
        <fullName evidence="5">Biotin carboxylation domain-containing protein</fullName>
    </recommendedName>
</protein>
<dbReference type="InterPro" id="IPR050856">
    <property type="entry name" value="Biotin_carboxylase_complex"/>
</dbReference>
<feature type="non-terminal residue" evidence="6">
    <location>
        <position position="1"/>
    </location>
</feature>
<dbReference type="PANTHER" id="PTHR18866">
    <property type="entry name" value="CARBOXYLASE:PYRUVATE/ACETYL-COA/PROPIONYL-COA CARBOXYLASE"/>
    <property type="match status" value="1"/>
</dbReference>
<evidence type="ECO:0000256" key="3">
    <source>
        <dbReference type="ARBA" id="ARBA00022840"/>
    </source>
</evidence>
<dbReference type="Pfam" id="PF00289">
    <property type="entry name" value="Biotin_carb_N"/>
    <property type="match status" value="1"/>
</dbReference>
<dbReference type="OrthoDB" id="8190040at2759"/>
<organism evidence="6">
    <name type="scientific">Oppiella nova</name>
    <dbReference type="NCBI Taxonomy" id="334625"/>
    <lineage>
        <taxon>Eukaryota</taxon>
        <taxon>Metazoa</taxon>
        <taxon>Ecdysozoa</taxon>
        <taxon>Arthropoda</taxon>
        <taxon>Chelicerata</taxon>
        <taxon>Arachnida</taxon>
        <taxon>Acari</taxon>
        <taxon>Acariformes</taxon>
        <taxon>Sarcoptiformes</taxon>
        <taxon>Oribatida</taxon>
        <taxon>Brachypylina</taxon>
        <taxon>Oppioidea</taxon>
        <taxon>Oppiidae</taxon>
        <taxon>Oppiella</taxon>
    </lineage>
</organism>
<dbReference type="GO" id="GO:0004658">
    <property type="term" value="F:propionyl-CoA carboxylase activity"/>
    <property type="evidence" value="ECO:0007669"/>
    <property type="project" value="TreeGrafter"/>
</dbReference>
<accession>A0A7R9MND4</accession>
<evidence type="ECO:0000259" key="5">
    <source>
        <dbReference type="PROSITE" id="PS50979"/>
    </source>
</evidence>
<dbReference type="EMBL" id="OC943195">
    <property type="protein sequence ID" value="CAD7662572.1"/>
    <property type="molecule type" value="Genomic_DNA"/>
</dbReference>
<evidence type="ECO:0000313" key="6">
    <source>
        <dbReference type="EMBL" id="CAD7662572.1"/>
    </source>
</evidence>
<keyword evidence="4" id="KW-0092">Biotin</keyword>
<reference evidence="6" key="1">
    <citation type="submission" date="2020-11" db="EMBL/GenBank/DDBJ databases">
        <authorList>
            <person name="Tran Van P."/>
        </authorList>
    </citation>
    <scope>NUCLEOTIDE SEQUENCE</scope>
</reference>
<dbReference type="Proteomes" id="UP000728032">
    <property type="component" value="Unassembled WGS sequence"/>
</dbReference>
<dbReference type="EMBL" id="CAJPVJ010028370">
    <property type="protein sequence ID" value="CAG2179708.1"/>
    <property type="molecule type" value="Genomic_DNA"/>
</dbReference>
<proteinExistence type="predicted"/>
<dbReference type="GO" id="GO:0005739">
    <property type="term" value="C:mitochondrion"/>
    <property type="evidence" value="ECO:0007669"/>
    <property type="project" value="TreeGrafter"/>
</dbReference>
<evidence type="ECO:0000256" key="4">
    <source>
        <dbReference type="ARBA" id="ARBA00023267"/>
    </source>
</evidence>
<keyword evidence="3" id="KW-0067">ATP-binding</keyword>
<dbReference type="InterPro" id="IPR016185">
    <property type="entry name" value="PreATP-grasp_dom_sf"/>
</dbReference>
<name>A0A7R9MND4_9ACAR</name>
<dbReference type="InterPro" id="IPR005481">
    <property type="entry name" value="BC-like_N"/>
</dbReference>
<keyword evidence="2" id="KW-0547">Nucleotide-binding</keyword>
<feature type="domain" description="Biotin carboxylation" evidence="5">
    <location>
        <begin position="64"/>
        <end position="125"/>
    </location>
</feature>
<evidence type="ECO:0000256" key="1">
    <source>
        <dbReference type="ARBA" id="ARBA00022598"/>
    </source>
</evidence>
<evidence type="ECO:0000256" key="2">
    <source>
        <dbReference type="ARBA" id="ARBA00022741"/>
    </source>
</evidence>
<dbReference type="SUPFAM" id="SSF52440">
    <property type="entry name" value="PreATP-grasp domain"/>
    <property type="match status" value="1"/>
</dbReference>
<dbReference type="PROSITE" id="PS50979">
    <property type="entry name" value="BC"/>
    <property type="match status" value="1"/>
</dbReference>
<keyword evidence="1" id="KW-0436">Ligase</keyword>
<dbReference type="Gene3D" id="3.40.50.20">
    <property type="match status" value="1"/>
</dbReference>
<dbReference type="InterPro" id="IPR011764">
    <property type="entry name" value="Biotin_carboxylation_dom"/>
</dbReference>
<keyword evidence="7" id="KW-1185">Reference proteome</keyword>
<gene>
    <name evidence="6" type="ORF">ONB1V03_LOCUS19132</name>
</gene>
<dbReference type="PANTHER" id="PTHR18866:SF33">
    <property type="entry name" value="METHYLCROTONOYL-COA CARBOXYLASE SUBUNIT ALPHA, MITOCHONDRIAL-RELATED"/>
    <property type="match status" value="1"/>
</dbReference>
<dbReference type="AlphaFoldDB" id="A0A7R9MND4"/>
<sequence length="125" mass="14060">MTPMFQSIPKNRTFCPHLQTFARNLHLFRANKCLKINGTVGTNRRYLSKQSIYFADTLDPKESKFDKILVANRGEIACRVIKTCRQMGITSVAIHSDIDSNALHVLMADESYCVGSAASKDSYLN</sequence>